<keyword evidence="1" id="KW-0812">Transmembrane</keyword>
<keyword evidence="1" id="KW-0472">Membrane</keyword>
<dbReference type="Proteomes" id="UP000663889">
    <property type="component" value="Unassembled WGS sequence"/>
</dbReference>
<dbReference type="EMBL" id="CAJOBE010007599">
    <property type="protein sequence ID" value="CAF4040762.1"/>
    <property type="molecule type" value="Genomic_DNA"/>
</dbReference>
<gene>
    <name evidence="5" type="ORF">FNK824_LOCUS28164</name>
    <name evidence="4" type="ORF">OTI717_LOCUS29216</name>
    <name evidence="3" type="ORF">RFH988_LOCUS15011</name>
    <name evidence="2" type="ORF">SEV965_LOCUS10310</name>
</gene>
<comment type="caution">
    <text evidence="2">The sequence shown here is derived from an EMBL/GenBank/DDBJ whole genome shotgun (WGS) entry which is preliminary data.</text>
</comment>
<evidence type="ECO:0000256" key="1">
    <source>
        <dbReference type="SAM" id="Phobius"/>
    </source>
</evidence>
<protein>
    <submittedName>
        <fullName evidence="2">Uncharacterized protein</fullName>
    </submittedName>
</protein>
<name>A0A814G2D1_9BILA</name>
<dbReference type="EMBL" id="CAJNOU010000418">
    <property type="protein sequence ID" value="CAF0991828.1"/>
    <property type="molecule type" value="Genomic_DNA"/>
</dbReference>
<accession>A0A814G2D1</accession>
<evidence type="ECO:0000313" key="4">
    <source>
        <dbReference type="EMBL" id="CAF4004819.1"/>
    </source>
</evidence>
<reference evidence="2" key="1">
    <citation type="submission" date="2021-02" db="EMBL/GenBank/DDBJ databases">
        <authorList>
            <person name="Nowell W R."/>
        </authorList>
    </citation>
    <scope>NUCLEOTIDE SEQUENCE</scope>
</reference>
<evidence type="ECO:0000313" key="6">
    <source>
        <dbReference type="Proteomes" id="UP000663889"/>
    </source>
</evidence>
<dbReference type="EMBL" id="CAJOAX010007259">
    <property type="protein sequence ID" value="CAF4004819.1"/>
    <property type="molecule type" value="Genomic_DNA"/>
</dbReference>
<evidence type="ECO:0000313" key="5">
    <source>
        <dbReference type="EMBL" id="CAF4040762.1"/>
    </source>
</evidence>
<evidence type="ECO:0000313" key="2">
    <source>
        <dbReference type="EMBL" id="CAF0991828.1"/>
    </source>
</evidence>
<proteinExistence type="predicted"/>
<organism evidence="2 6">
    <name type="scientific">Rotaria sordida</name>
    <dbReference type="NCBI Taxonomy" id="392033"/>
    <lineage>
        <taxon>Eukaryota</taxon>
        <taxon>Metazoa</taxon>
        <taxon>Spiralia</taxon>
        <taxon>Gnathifera</taxon>
        <taxon>Rotifera</taxon>
        <taxon>Eurotatoria</taxon>
        <taxon>Bdelloidea</taxon>
        <taxon>Philodinida</taxon>
        <taxon>Philodinidae</taxon>
        <taxon>Rotaria</taxon>
    </lineage>
</organism>
<keyword evidence="1" id="KW-1133">Transmembrane helix</keyword>
<feature type="transmembrane region" description="Helical" evidence="1">
    <location>
        <begin position="58"/>
        <end position="76"/>
    </location>
</feature>
<sequence length="85" mass="9515">MKINDDIKCQTMGRKKVGEGGIGLFDSAIGGTGLTVSRGDVPGRVKNSYICRTSRTTVIKFIIIFFLITSIMFRRWSQHGRKFSN</sequence>
<dbReference type="Proteomes" id="UP000663874">
    <property type="component" value="Unassembled WGS sequence"/>
</dbReference>
<dbReference type="Proteomes" id="UP000663823">
    <property type="component" value="Unassembled WGS sequence"/>
</dbReference>
<evidence type="ECO:0000313" key="3">
    <source>
        <dbReference type="EMBL" id="CAF1017302.1"/>
    </source>
</evidence>
<dbReference type="Proteomes" id="UP000663882">
    <property type="component" value="Unassembled WGS sequence"/>
</dbReference>
<dbReference type="EMBL" id="CAJNOO010000715">
    <property type="protein sequence ID" value="CAF1017302.1"/>
    <property type="molecule type" value="Genomic_DNA"/>
</dbReference>
<dbReference type="AlphaFoldDB" id="A0A814G2D1"/>